<dbReference type="RefSeq" id="WP_129759039.1">
    <property type="nucleotide sequence ID" value="NZ_BAAAGF010000001.1"/>
</dbReference>
<dbReference type="Pfam" id="PF13783">
    <property type="entry name" value="DUF4177"/>
    <property type="match status" value="1"/>
</dbReference>
<accession>A0ABN1JJT6</accession>
<protein>
    <recommendedName>
        <fullName evidence="3">DUF4177 domain-containing protein</fullName>
    </recommendedName>
</protein>
<name>A0ABN1JJT6_9FLAO</name>
<dbReference type="EMBL" id="BAAAGF010000001">
    <property type="protein sequence ID" value="GAA0741284.1"/>
    <property type="molecule type" value="Genomic_DNA"/>
</dbReference>
<sequence length="55" mass="6688">MKEYKVIKPKLGWRNPTEKLEEILNKYAKEGWRVTTITPNQHIISFIVFERDKNR</sequence>
<dbReference type="Proteomes" id="UP001500736">
    <property type="component" value="Unassembled WGS sequence"/>
</dbReference>
<reference evidence="1 2" key="1">
    <citation type="journal article" date="2019" name="Int. J. Syst. Evol. Microbiol.">
        <title>The Global Catalogue of Microorganisms (GCM) 10K type strain sequencing project: providing services to taxonomists for standard genome sequencing and annotation.</title>
        <authorList>
            <consortium name="The Broad Institute Genomics Platform"/>
            <consortium name="The Broad Institute Genome Sequencing Center for Infectious Disease"/>
            <person name="Wu L."/>
            <person name="Ma J."/>
        </authorList>
    </citation>
    <scope>NUCLEOTIDE SEQUENCE [LARGE SCALE GENOMIC DNA]</scope>
    <source>
        <strain evidence="1 2">JCM 15976</strain>
    </source>
</reference>
<dbReference type="InterPro" id="IPR025234">
    <property type="entry name" value="YjzH-like"/>
</dbReference>
<proteinExistence type="predicted"/>
<evidence type="ECO:0000313" key="2">
    <source>
        <dbReference type="Proteomes" id="UP001500736"/>
    </source>
</evidence>
<comment type="caution">
    <text evidence="1">The sequence shown here is derived from an EMBL/GenBank/DDBJ whole genome shotgun (WGS) entry which is preliminary data.</text>
</comment>
<keyword evidence="2" id="KW-1185">Reference proteome</keyword>
<evidence type="ECO:0008006" key="3">
    <source>
        <dbReference type="Google" id="ProtNLM"/>
    </source>
</evidence>
<organism evidence="1 2">
    <name type="scientific">Gaetbulibacter jejuensis</name>
    <dbReference type="NCBI Taxonomy" id="584607"/>
    <lineage>
        <taxon>Bacteria</taxon>
        <taxon>Pseudomonadati</taxon>
        <taxon>Bacteroidota</taxon>
        <taxon>Flavobacteriia</taxon>
        <taxon>Flavobacteriales</taxon>
        <taxon>Flavobacteriaceae</taxon>
        <taxon>Gaetbulibacter</taxon>
    </lineage>
</organism>
<gene>
    <name evidence="1" type="ORF">GCM10009431_12280</name>
</gene>
<evidence type="ECO:0000313" key="1">
    <source>
        <dbReference type="EMBL" id="GAA0741284.1"/>
    </source>
</evidence>